<dbReference type="SUPFAM" id="SSF56235">
    <property type="entry name" value="N-terminal nucleophile aminohydrolases (Ntn hydrolases)"/>
    <property type="match status" value="1"/>
</dbReference>
<feature type="binding site" evidence="3">
    <location>
        <begin position="415"/>
        <end position="417"/>
    </location>
    <ligand>
        <name>L-glutamate</name>
        <dbReference type="ChEBI" id="CHEBI:29985"/>
    </ligand>
</feature>
<evidence type="ECO:0000256" key="4">
    <source>
        <dbReference type="SAM" id="Phobius"/>
    </source>
</evidence>
<dbReference type="GeneID" id="105368535"/>
<dbReference type="KEGG" id="csol:105368535"/>
<keyword evidence="5" id="KW-1185">Reference proteome</keyword>
<dbReference type="PANTHER" id="PTHR11686:SF72">
    <property type="entry name" value="GAMMA-GLUTAMYL TRANSPEPTIDASE, ISOFORM A"/>
    <property type="match status" value="1"/>
</dbReference>
<dbReference type="InterPro" id="IPR043138">
    <property type="entry name" value="GGT_lsub"/>
</dbReference>
<evidence type="ECO:0000256" key="3">
    <source>
        <dbReference type="PIRSR" id="PIRSR600101-2"/>
    </source>
</evidence>
<dbReference type="Gene3D" id="3.60.20.40">
    <property type="match status" value="1"/>
</dbReference>
<feature type="binding site" evidence="3">
    <location>
        <position position="490"/>
    </location>
    <ligand>
        <name>L-glutamate</name>
        <dbReference type="ChEBI" id="CHEBI:29985"/>
    </ligand>
</feature>
<sequence>MIRLIRKIYLIGGSVITTLVLIALVTVIVIKNSRSELKKSKFISNSTLGIYEKAAVSSNGPECAAVGMKMLKRNGSAVDAAIATLLCEGIASLHSMGLGGGFLMTIYDATHQSVVFLDARETAPEMATATMFGGNANLSLYGGLSIAVPGELMGYWEVHQKYGKLPWRDLFQPSIELCRTGSIVTKYLEDSLQNQEHFIRSEKTLADILINPKTNRLYAEGERIKRPILEKTLTRLANDDDPLNLFYNGTMRDELVLDLKNFGSIITSQDFTNYRYANQIVKWKKPIAINIGKLNVYTAPPPGSGILLAFMLNVLEDLVMTNNEKVLYQRIIEAFKWAYARRTELGDPDFVNIEGMITNLTSKDYAKSIELAVIENRTYVDPQHYGAVTTNKDDHGTAHVAILAPDGSAVSVTSTINQVLGSKRRSPQTGIIFNDEMDDFSSPNITNGFGLPPSKNNFIMPHKRPLSSMTPTIVLDENKKVRLIIGAAGGTKITTAVATIIILNLWKDYNIKEAIDTYRIHHQLFPMHIQKEKGFPSDILDYLSAIGHNITTYTGIGSAVTAVHIKNGRVTANSDYRRQGSVAGF</sequence>
<reference evidence="6" key="1">
    <citation type="submission" date="2025-08" db="UniProtKB">
        <authorList>
            <consortium name="RefSeq"/>
        </authorList>
    </citation>
    <scope>IDENTIFICATION</scope>
</reference>
<dbReference type="GO" id="GO:0036374">
    <property type="term" value="F:glutathione hydrolase activity"/>
    <property type="evidence" value="ECO:0007669"/>
    <property type="project" value="InterPro"/>
</dbReference>
<dbReference type="GO" id="GO:0006751">
    <property type="term" value="P:glutathione catabolic process"/>
    <property type="evidence" value="ECO:0007669"/>
    <property type="project" value="InterPro"/>
</dbReference>
<dbReference type="InterPro" id="IPR029055">
    <property type="entry name" value="Ntn_hydrolases_N"/>
</dbReference>
<accession>A0AAJ6YWR9</accession>
<keyword evidence="4" id="KW-1133">Transmembrane helix</keyword>
<gene>
    <name evidence="6" type="primary">LOC105368535</name>
</gene>
<protein>
    <submittedName>
        <fullName evidence="6">Gamma-glutamyltranspeptidase 1-like</fullName>
    </submittedName>
</protein>
<dbReference type="GO" id="GO:0005886">
    <property type="term" value="C:plasma membrane"/>
    <property type="evidence" value="ECO:0007669"/>
    <property type="project" value="TreeGrafter"/>
</dbReference>
<dbReference type="RefSeq" id="XP_011505859.1">
    <property type="nucleotide sequence ID" value="XM_011507557.1"/>
</dbReference>
<feature type="transmembrane region" description="Helical" evidence="4">
    <location>
        <begin position="7"/>
        <end position="30"/>
    </location>
</feature>
<keyword evidence="1" id="KW-1199">Hemostasis impairing toxin</keyword>
<dbReference type="PRINTS" id="PR01210">
    <property type="entry name" value="GGTRANSPTASE"/>
</dbReference>
<dbReference type="NCBIfam" id="TIGR00066">
    <property type="entry name" value="g_glut_trans"/>
    <property type="match status" value="1"/>
</dbReference>
<dbReference type="FunFam" id="3.60.20.40:FF:000001">
    <property type="entry name" value="Gamma-glutamyltranspeptidase 1"/>
    <property type="match status" value="1"/>
</dbReference>
<evidence type="ECO:0000256" key="2">
    <source>
        <dbReference type="PIRSR" id="PIRSR600101-1"/>
    </source>
</evidence>
<feature type="binding site" evidence="3">
    <location>
        <position position="439"/>
    </location>
    <ligand>
        <name>L-glutamate</name>
        <dbReference type="ChEBI" id="CHEBI:29985"/>
    </ligand>
</feature>
<evidence type="ECO:0000313" key="5">
    <source>
        <dbReference type="Proteomes" id="UP000695007"/>
    </source>
</evidence>
<dbReference type="Gene3D" id="1.10.246.130">
    <property type="match status" value="1"/>
</dbReference>
<dbReference type="PANTHER" id="PTHR11686">
    <property type="entry name" value="GAMMA GLUTAMYL TRANSPEPTIDASE"/>
    <property type="match status" value="1"/>
</dbReference>
<feature type="binding site" evidence="3">
    <location>
        <position position="120"/>
    </location>
    <ligand>
        <name>L-glutamate</name>
        <dbReference type="ChEBI" id="CHEBI:29985"/>
    </ligand>
</feature>
<evidence type="ECO:0000256" key="1">
    <source>
        <dbReference type="ARBA" id="ARBA00084097"/>
    </source>
</evidence>
<dbReference type="InterPro" id="IPR043137">
    <property type="entry name" value="GGT_ssub_C"/>
</dbReference>
<organism evidence="5 6">
    <name type="scientific">Ceratosolen solmsi marchali</name>
    <dbReference type="NCBI Taxonomy" id="326594"/>
    <lineage>
        <taxon>Eukaryota</taxon>
        <taxon>Metazoa</taxon>
        <taxon>Ecdysozoa</taxon>
        <taxon>Arthropoda</taxon>
        <taxon>Hexapoda</taxon>
        <taxon>Insecta</taxon>
        <taxon>Pterygota</taxon>
        <taxon>Neoptera</taxon>
        <taxon>Endopterygota</taxon>
        <taxon>Hymenoptera</taxon>
        <taxon>Apocrita</taxon>
        <taxon>Proctotrupomorpha</taxon>
        <taxon>Chalcidoidea</taxon>
        <taxon>Agaonidae</taxon>
        <taxon>Agaoninae</taxon>
        <taxon>Ceratosolen</taxon>
    </lineage>
</organism>
<keyword evidence="1" id="KW-1202">Platelet aggregation activating toxin</keyword>
<name>A0AAJ6YWR9_9HYME</name>
<feature type="binding site" evidence="3">
    <location>
        <begin position="467"/>
        <end position="468"/>
    </location>
    <ligand>
        <name>L-glutamate</name>
        <dbReference type="ChEBI" id="CHEBI:29985"/>
    </ligand>
</feature>
<keyword evidence="1" id="KW-0800">Toxin</keyword>
<feature type="active site" description="Nucleophile" evidence="2">
    <location>
        <position position="397"/>
    </location>
</feature>
<evidence type="ECO:0000313" key="6">
    <source>
        <dbReference type="RefSeq" id="XP_011505859.1"/>
    </source>
</evidence>
<proteinExistence type="predicted"/>
<dbReference type="AlphaFoldDB" id="A0AAJ6YWR9"/>
<keyword evidence="4" id="KW-0472">Membrane</keyword>
<dbReference type="FunFam" id="1.10.246.130:FF:000001">
    <property type="entry name" value="Gamma-glutamyltransferase 5 isoform 1"/>
    <property type="match status" value="1"/>
</dbReference>
<dbReference type="InterPro" id="IPR000101">
    <property type="entry name" value="GGT_peptidase"/>
</dbReference>
<dbReference type="Pfam" id="PF01019">
    <property type="entry name" value="G_glu_transpept"/>
    <property type="match status" value="1"/>
</dbReference>
<keyword evidence="4" id="KW-0812">Transmembrane</keyword>
<dbReference type="Proteomes" id="UP000695007">
    <property type="component" value="Unplaced"/>
</dbReference>